<dbReference type="Gene3D" id="3.40.50.300">
    <property type="entry name" value="P-loop containing nucleotide triphosphate hydrolases"/>
    <property type="match status" value="1"/>
</dbReference>
<evidence type="ECO:0000313" key="6">
    <source>
        <dbReference type="EMBL" id="QUN06915.1"/>
    </source>
</evidence>
<feature type="domain" description="UvrD-like helicase C-terminal" evidence="5">
    <location>
        <begin position="19"/>
        <end position="95"/>
    </location>
</feature>
<keyword evidence="1" id="KW-0547">Nucleotide-binding</keyword>
<dbReference type="InterPro" id="IPR027417">
    <property type="entry name" value="P-loop_NTPase"/>
</dbReference>
<evidence type="ECO:0000256" key="4">
    <source>
        <dbReference type="ARBA" id="ARBA00022840"/>
    </source>
</evidence>
<dbReference type="Pfam" id="PF13361">
    <property type="entry name" value="UvrD_C"/>
    <property type="match status" value="1"/>
</dbReference>
<keyword evidence="4" id="KW-0067">ATP-binding</keyword>
<dbReference type="Proteomes" id="UP000679575">
    <property type="component" value="Chromosome"/>
</dbReference>
<reference evidence="6 7" key="1">
    <citation type="submission" date="2021-04" db="EMBL/GenBank/DDBJ databases">
        <title>Novel species identification of genus Shewanella.</title>
        <authorList>
            <person name="Liu G."/>
        </authorList>
    </citation>
    <scope>NUCLEOTIDE SEQUENCE [LARGE SCALE GENOMIC DNA]</scope>
    <source>
        <strain evidence="6 7">FJAT-54481</strain>
    </source>
</reference>
<evidence type="ECO:0000313" key="7">
    <source>
        <dbReference type="Proteomes" id="UP000679575"/>
    </source>
</evidence>
<dbReference type="RefSeq" id="WP_212595921.1">
    <property type="nucleotide sequence ID" value="NZ_CP073587.1"/>
</dbReference>
<evidence type="ECO:0000259" key="5">
    <source>
        <dbReference type="Pfam" id="PF13361"/>
    </source>
</evidence>
<name>A0ABX7YVU6_9GAMM</name>
<dbReference type="EMBL" id="CP073587">
    <property type="protein sequence ID" value="QUN06915.1"/>
    <property type="molecule type" value="Genomic_DNA"/>
</dbReference>
<evidence type="ECO:0000256" key="1">
    <source>
        <dbReference type="ARBA" id="ARBA00022741"/>
    </source>
</evidence>
<keyword evidence="2" id="KW-0378">Hydrolase</keyword>
<dbReference type="SUPFAM" id="SSF52540">
    <property type="entry name" value="P-loop containing nucleoside triphosphate hydrolases"/>
    <property type="match status" value="1"/>
</dbReference>
<keyword evidence="7" id="KW-1185">Reference proteome</keyword>
<evidence type="ECO:0000256" key="2">
    <source>
        <dbReference type="ARBA" id="ARBA00022801"/>
    </source>
</evidence>
<proteinExistence type="predicted"/>
<accession>A0ABX7YVU6</accession>
<dbReference type="InterPro" id="IPR014017">
    <property type="entry name" value="DNA_helicase_UvrD-like_C"/>
</dbReference>
<keyword evidence="3" id="KW-0347">Helicase</keyword>
<sequence>MSSNPDGDVFFALKLYKKYKDDVLAIIEHVESLNQPESEVTRVISTTHALKGREWDNIVISTDYLYLLEQKSSTLDDELCVIYVALTRAKRKAYIPLGLKKFFN</sequence>
<gene>
    <name evidence="6" type="ORF">KDN34_05585</name>
</gene>
<evidence type="ECO:0000256" key="3">
    <source>
        <dbReference type="ARBA" id="ARBA00022806"/>
    </source>
</evidence>
<organism evidence="6 7">
    <name type="scientific">Shewanella yunxiaonensis</name>
    <dbReference type="NCBI Taxonomy" id="2829809"/>
    <lineage>
        <taxon>Bacteria</taxon>
        <taxon>Pseudomonadati</taxon>
        <taxon>Pseudomonadota</taxon>
        <taxon>Gammaproteobacteria</taxon>
        <taxon>Alteromonadales</taxon>
        <taxon>Shewanellaceae</taxon>
        <taxon>Shewanella</taxon>
    </lineage>
</organism>
<protein>
    <recommendedName>
        <fullName evidence="5">UvrD-like helicase C-terminal domain-containing protein</fullName>
    </recommendedName>
</protein>